<dbReference type="Proteomes" id="UP000063387">
    <property type="component" value="Chromosome"/>
</dbReference>
<dbReference type="PANTHER" id="PTHR10204">
    <property type="entry name" value="NAD P H OXIDOREDUCTASE-RELATED"/>
    <property type="match status" value="1"/>
</dbReference>
<reference evidence="4 5" key="1">
    <citation type="journal article" date="2016" name="Genome Announc.">
        <title>Draft Genome Sequence of 'Halomonas chromatireducens' Strain AGD 8-3, a Haloalkaliphilic Chromate- and Selenite-Reducing Gammaproteobacterium.</title>
        <authorList>
            <person name="Sharko F.S."/>
            <person name="Shapovalova A.A."/>
            <person name="Tsygankova S.V."/>
            <person name="Komova A.V."/>
            <person name="Boulygina E.S."/>
            <person name="Teslyuk A.B."/>
            <person name="Gotovtsev P.M."/>
            <person name="Namsaraev Z.B."/>
            <person name="Khijniak T.V."/>
            <person name="Nedoluzhko A.V."/>
            <person name="Vasilov R.G."/>
        </authorList>
    </citation>
    <scope>NUCLEOTIDE SEQUENCE [LARGE SCALE GENOMIC DNA]</scope>
    <source>
        <strain evidence="4 5">AGD 8-3</strain>
    </source>
</reference>
<evidence type="ECO:0000256" key="2">
    <source>
        <dbReference type="ARBA" id="ARBA00023002"/>
    </source>
</evidence>
<reference evidence="4 5" key="2">
    <citation type="submission" date="2016-02" db="EMBL/GenBank/DDBJ databases">
        <authorList>
            <person name="Wen L."/>
            <person name="He K."/>
            <person name="Yang H."/>
        </authorList>
    </citation>
    <scope>NUCLEOTIDE SEQUENCE [LARGE SCALE GENOMIC DNA]</scope>
    <source>
        <strain evidence="4 5">AGD 8-3</strain>
    </source>
</reference>
<feature type="domain" description="Flavodoxin-like fold" evidence="3">
    <location>
        <begin position="7"/>
        <end position="207"/>
    </location>
</feature>
<evidence type="ECO:0000259" key="3">
    <source>
        <dbReference type="Pfam" id="PF02525"/>
    </source>
</evidence>
<organism evidence="4 5">
    <name type="scientific">Halomonas chromatireducens</name>
    <dbReference type="NCBI Taxonomy" id="507626"/>
    <lineage>
        <taxon>Bacteria</taxon>
        <taxon>Pseudomonadati</taxon>
        <taxon>Pseudomonadota</taxon>
        <taxon>Gammaproteobacteria</taxon>
        <taxon>Oceanospirillales</taxon>
        <taxon>Halomonadaceae</taxon>
        <taxon>Halomonas</taxon>
    </lineage>
</organism>
<evidence type="ECO:0000313" key="5">
    <source>
        <dbReference type="Proteomes" id="UP000063387"/>
    </source>
</evidence>
<keyword evidence="5" id="KW-1185">Reference proteome</keyword>
<dbReference type="InterPro" id="IPR051545">
    <property type="entry name" value="NAD(P)H_dehydrogenase_qn"/>
</dbReference>
<dbReference type="SUPFAM" id="SSF52218">
    <property type="entry name" value="Flavoproteins"/>
    <property type="match status" value="1"/>
</dbReference>
<dbReference type="GO" id="GO:0005829">
    <property type="term" value="C:cytosol"/>
    <property type="evidence" value="ECO:0007669"/>
    <property type="project" value="TreeGrafter"/>
</dbReference>
<dbReference type="OrthoDB" id="9798454at2"/>
<evidence type="ECO:0000313" key="4">
    <source>
        <dbReference type="EMBL" id="AMD02282.1"/>
    </source>
</evidence>
<dbReference type="PANTHER" id="PTHR10204:SF34">
    <property type="entry name" value="NAD(P)H DEHYDROGENASE [QUINONE] 1 ISOFORM 1"/>
    <property type="match status" value="1"/>
</dbReference>
<dbReference type="RefSeq" id="WP_066451578.1">
    <property type="nucleotide sequence ID" value="NZ_CP014226.1"/>
</dbReference>
<name>A0A109UN11_9GAMM</name>
<comment type="similarity">
    <text evidence="1">Belongs to the NAD(P)H dehydrogenase (quinone) family.</text>
</comment>
<proteinExistence type="inferred from homology"/>
<dbReference type="Pfam" id="PF02525">
    <property type="entry name" value="Flavodoxin_2"/>
    <property type="match status" value="1"/>
</dbReference>
<accession>A0A109UN11</accession>
<dbReference type="EMBL" id="CP014226">
    <property type="protein sequence ID" value="AMD02282.1"/>
    <property type="molecule type" value="Genomic_DNA"/>
</dbReference>
<sequence length="254" mass="28506">MSSPHPHALIVFCHPEPHSFNGALKDVAVETLQRQGYSVEVSDLYAEGFDPVEGPAHFAERGESGTFLPLTEQRHAFEGGTLPADVQREIERLERADLVILQLPLWWHAQPAMLKGWFDRVFVYGGLYSGRIRYDRGRFPEKRVMLSVTTGAPAPTFTRHGRSGHIVALLWPVHYSLYYLGVSVLPPQVTYGVQGGGLSYEAEETFRQRLEAEKAAWAQRLEGLGNEAPISFAGWDDWDEQGVLKAGHPDIWQL</sequence>
<gene>
    <name evidence="4" type="primary">ywrO</name>
    <name evidence="4" type="ORF">LOKO_03236</name>
</gene>
<dbReference type="STRING" id="507626.LOKO_03236"/>
<protein>
    <submittedName>
        <fullName evidence="4">General stress protein 14</fullName>
        <ecNumber evidence="4">1.6.99.-</ecNumber>
    </submittedName>
</protein>
<evidence type="ECO:0000256" key="1">
    <source>
        <dbReference type="ARBA" id="ARBA00006252"/>
    </source>
</evidence>
<dbReference type="AlphaFoldDB" id="A0A109UN11"/>
<dbReference type="InterPro" id="IPR003680">
    <property type="entry name" value="Flavodoxin_fold"/>
</dbReference>
<dbReference type="Gene3D" id="3.40.50.360">
    <property type="match status" value="1"/>
</dbReference>
<dbReference type="InterPro" id="IPR029039">
    <property type="entry name" value="Flavoprotein-like_sf"/>
</dbReference>
<dbReference type="GO" id="GO:0003955">
    <property type="term" value="F:NAD(P)H dehydrogenase (quinone) activity"/>
    <property type="evidence" value="ECO:0007669"/>
    <property type="project" value="TreeGrafter"/>
</dbReference>
<dbReference type="PATRIC" id="fig|507626.3.peg.3231"/>
<keyword evidence="2 4" id="KW-0560">Oxidoreductase</keyword>
<dbReference type="KEGG" id="hco:LOKO_03236"/>
<dbReference type="EC" id="1.6.99.-" evidence="4"/>